<keyword evidence="3" id="KW-0804">Transcription</keyword>
<dbReference type="GO" id="GO:0000976">
    <property type="term" value="F:transcription cis-regulatory region binding"/>
    <property type="evidence" value="ECO:0007669"/>
    <property type="project" value="TreeGrafter"/>
</dbReference>
<dbReference type="Proteomes" id="UP000183203">
    <property type="component" value="Unassembled WGS sequence"/>
</dbReference>
<dbReference type="SMART" id="SM00354">
    <property type="entry name" value="HTH_LACI"/>
    <property type="match status" value="1"/>
</dbReference>
<dbReference type="InterPro" id="IPR046335">
    <property type="entry name" value="LacI/GalR-like_sensor"/>
</dbReference>
<evidence type="ECO:0000256" key="1">
    <source>
        <dbReference type="ARBA" id="ARBA00023015"/>
    </source>
</evidence>
<keyword evidence="2" id="KW-0238">DNA-binding</keyword>
<evidence type="ECO:0000256" key="2">
    <source>
        <dbReference type="ARBA" id="ARBA00023125"/>
    </source>
</evidence>
<evidence type="ECO:0000313" key="6">
    <source>
        <dbReference type="Proteomes" id="UP000183203"/>
    </source>
</evidence>
<gene>
    <name evidence="5" type="ORF">SAMN05216418_0433</name>
</gene>
<dbReference type="EMBL" id="FMYG01000001">
    <property type="protein sequence ID" value="SDB83153.1"/>
    <property type="molecule type" value="Genomic_DNA"/>
</dbReference>
<accession>A0A1G6GMT3</accession>
<dbReference type="PANTHER" id="PTHR30146">
    <property type="entry name" value="LACI-RELATED TRANSCRIPTIONAL REPRESSOR"/>
    <property type="match status" value="1"/>
</dbReference>
<proteinExistence type="predicted"/>
<dbReference type="SUPFAM" id="SSF47413">
    <property type="entry name" value="lambda repressor-like DNA-binding domains"/>
    <property type="match status" value="1"/>
</dbReference>
<dbReference type="InterPro" id="IPR000843">
    <property type="entry name" value="HTH_LacI"/>
</dbReference>
<dbReference type="PANTHER" id="PTHR30146:SF109">
    <property type="entry name" value="HTH-TYPE TRANSCRIPTIONAL REGULATOR GALS"/>
    <property type="match status" value="1"/>
</dbReference>
<dbReference type="Gene3D" id="3.40.50.2300">
    <property type="match status" value="2"/>
</dbReference>
<dbReference type="AlphaFoldDB" id="A0A1G6GMT3"/>
<evidence type="ECO:0000259" key="4">
    <source>
        <dbReference type="PROSITE" id="PS50932"/>
    </source>
</evidence>
<dbReference type="Gene3D" id="1.10.260.40">
    <property type="entry name" value="lambda repressor-like DNA-binding domains"/>
    <property type="match status" value="1"/>
</dbReference>
<name>A0A1G6GMT3_9MICO</name>
<keyword evidence="1" id="KW-0805">Transcription regulation</keyword>
<dbReference type="CDD" id="cd01392">
    <property type="entry name" value="HTH_LacI"/>
    <property type="match status" value="1"/>
</dbReference>
<dbReference type="InterPro" id="IPR028082">
    <property type="entry name" value="Peripla_BP_I"/>
</dbReference>
<dbReference type="Pfam" id="PF13377">
    <property type="entry name" value="Peripla_BP_3"/>
    <property type="match status" value="1"/>
</dbReference>
<dbReference type="GO" id="GO:0003700">
    <property type="term" value="F:DNA-binding transcription factor activity"/>
    <property type="evidence" value="ECO:0007669"/>
    <property type="project" value="TreeGrafter"/>
</dbReference>
<dbReference type="PROSITE" id="PS50932">
    <property type="entry name" value="HTH_LACI_2"/>
    <property type="match status" value="1"/>
</dbReference>
<dbReference type="PROSITE" id="PS00356">
    <property type="entry name" value="HTH_LACI_1"/>
    <property type="match status" value="1"/>
</dbReference>
<reference evidence="5 6" key="1">
    <citation type="submission" date="2016-09" db="EMBL/GenBank/DDBJ databases">
        <authorList>
            <person name="Capua I."/>
            <person name="De Benedictis P."/>
            <person name="Joannis T."/>
            <person name="Lombin L.H."/>
            <person name="Cattoli G."/>
        </authorList>
    </citation>
    <scope>NUCLEOTIDE SEQUENCE [LARGE SCALE GENOMIC DNA]</scope>
    <source>
        <strain evidence="5 6">NIO-1002</strain>
    </source>
</reference>
<dbReference type="Pfam" id="PF00356">
    <property type="entry name" value="LacI"/>
    <property type="match status" value="1"/>
</dbReference>
<dbReference type="STRING" id="993073.AS029_00975"/>
<evidence type="ECO:0000256" key="3">
    <source>
        <dbReference type="ARBA" id="ARBA00023163"/>
    </source>
</evidence>
<dbReference type="CDD" id="cd01574">
    <property type="entry name" value="PBP1_LacI"/>
    <property type="match status" value="1"/>
</dbReference>
<dbReference type="SUPFAM" id="SSF53822">
    <property type="entry name" value="Periplasmic binding protein-like I"/>
    <property type="match status" value="1"/>
</dbReference>
<evidence type="ECO:0000313" key="5">
    <source>
        <dbReference type="EMBL" id="SDB83153.1"/>
    </source>
</evidence>
<protein>
    <submittedName>
        <fullName evidence="5">Transcriptional regulator, LacI family</fullName>
    </submittedName>
</protein>
<dbReference type="InterPro" id="IPR010982">
    <property type="entry name" value="Lambda_DNA-bd_dom_sf"/>
</dbReference>
<feature type="domain" description="HTH lacI-type" evidence="4">
    <location>
        <begin position="12"/>
        <end position="66"/>
    </location>
</feature>
<sequence>MSRNHPPMRQQPSMYDVAYRAGVSHMTVSRVINGHSSIREATRSRVLQAIEEMQYTPSSIARALATRRTRRIGVVIDETVQNGPNNTLRALEKAARGFGYAVSAFSIGDDSDSQMDSGVRELVAQGVDALCIIAPRASSLDTLRRRSPALPTIVIKAEADSDWHTVGMDQRAGARLAVEHLIAGGHRSIAHLAGPQDWYDARERDQGWQEAQDEAGLTRGLRIAGDWTSDFGYDVAKTTDWGDTTAIFAANDQIALGAIHGLQERGIDVPSQISIVGFDDLSDARHFLPPLTTVRQDFEALGKLALQQIIDAIEGDIDPTHDTIEPVLTVRNSTRSRRGK</sequence>
<organism evidence="5 6">
    <name type="scientific">Microbacterium enclense</name>
    <dbReference type="NCBI Taxonomy" id="993073"/>
    <lineage>
        <taxon>Bacteria</taxon>
        <taxon>Bacillati</taxon>
        <taxon>Actinomycetota</taxon>
        <taxon>Actinomycetes</taxon>
        <taxon>Micrococcales</taxon>
        <taxon>Microbacteriaceae</taxon>
        <taxon>Microbacterium</taxon>
    </lineage>
</organism>
<dbReference type="OrthoDB" id="9785139at2"/>